<comment type="caution">
    <text evidence="1">The sequence shown here is derived from an EMBL/GenBank/DDBJ whole genome shotgun (WGS) entry which is preliminary data.</text>
</comment>
<dbReference type="EMBL" id="JAUQUB010000001">
    <property type="protein sequence ID" value="MDO7882227.1"/>
    <property type="molecule type" value="Genomic_DNA"/>
</dbReference>
<evidence type="ECO:0000313" key="2">
    <source>
        <dbReference type="Proteomes" id="UP001241072"/>
    </source>
</evidence>
<reference evidence="1 2" key="1">
    <citation type="submission" date="2023-07" db="EMBL/GenBank/DDBJ databases">
        <title>Protaetiibacter sp. nov WY-16 isolated from soil.</title>
        <authorList>
            <person name="Liu B."/>
            <person name="Wan Y."/>
        </authorList>
    </citation>
    <scope>NUCLEOTIDE SEQUENCE [LARGE SCALE GENOMIC DNA]</scope>
    <source>
        <strain evidence="1 2">WY-16</strain>
    </source>
</reference>
<name>A0ABT9BMH0_9MICO</name>
<dbReference type="Proteomes" id="UP001241072">
    <property type="component" value="Unassembled WGS sequence"/>
</dbReference>
<dbReference type="RefSeq" id="WP_305002608.1">
    <property type="nucleotide sequence ID" value="NZ_JAUQUB010000001.1"/>
</dbReference>
<organism evidence="1 2">
    <name type="scientific">Antiquaquibacter soli</name>
    <dbReference type="NCBI Taxonomy" id="3064523"/>
    <lineage>
        <taxon>Bacteria</taxon>
        <taxon>Bacillati</taxon>
        <taxon>Actinomycetota</taxon>
        <taxon>Actinomycetes</taxon>
        <taxon>Micrococcales</taxon>
        <taxon>Microbacteriaceae</taxon>
        <taxon>Antiquaquibacter</taxon>
    </lineage>
</organism>
<gene>
    <name evidence="1" type="ORF">Q5716_08325</name>
</gene>
<accession>A0ABT9BMH0</accession>
<sequence length="156" mass="17485">MHELTETELAEILPGTWRIAATNFPMWLSGERLQPQFRYGLLSESPLTLSDEVAYVTTEGEEKQILGKDVLRRGEFVWRGKGLLSFARSRWHVSGADEQRTLLVIRFSKSIATPPGIDLVVREGSSYPHLRRVVASSTEELGLSPEDFASLGWLGV</sequence>
<proteinExistence type="predicted"/>
<protein>
    <submittedName>
        <fullName evidence="1">Uncharacterized protein</fullName>
    </submittedName>
</protein>
<keyword evidence="2" id="KW-1185">Reference proteome</keyword>
<evidence type="ECO:0000313" key="1">
    <source>
        <dbReference type="EMBL" id="MDO7882227.1"/>
    </source>
</evidence>